<feature type="region of interest" description="Disordered" evidence="1">
    <location>
        <begin position="58"/>
        <end position="121"/>
    </location>
</feature>
<feature type="compositionally biased region" description="Pro residues" evidence="1">
    <location>
        <begin position="212"/>
        <end position="227"/>
    </location>
</feature>
<dbReference type="EMBL" id="OB666853">
    <property type="protein sequence ID" value="CAD7233736.1"/>
    <property type="molecule type" value="Genomic_DNA"/>
</dbReference>
<name>A0A7R8WL14_9CRUS</name>
<evidence type="ECO:0000313" key="2">
    <source>
        <dbReference type="EMBL" id="CAD7233736.1"/>
    </source>
</evidence>
<gene>
    <name evidence="2" type="ORF">CTOB1V02_LOCUS11555</name>
</gene>
<sequence length="337" mass="36239">MFDLENILHASPYSDAEGSEIDSNGASAESDPNRTLPVIGGSLSSSYASTVTTVMLTSQGAEKKASTQPVLRGPLPPIPLTPSSSMSEVESPPPVPPHLSRLGTSSDSFPSPPSSAFPESSLTEVTNLEGGLGAAIAFMNMSATTGPFAPSSSRNVDSDSSEETVHDSDNALDILSDIVTEGEEEDLPLDAPEPMEGDQASKDIVLAEDIPEPPPAPKKKPPIPTKPPELSHAIRTHNLQQHAERDSADVVDDERKLTFRLYDQNSRGERYDLELLLPWTATRRDANLWSLCFSVKIEMLPRTARCEARCEDSASAAMDGTMRPFSLSIHGDRESDE</sequence>
<dbReference type="AlphaFoldDB" id="A0A7R8WL14"/>
<accession>A0A7R8WL14</accession>
<organism evidence="2">
    <name type="scientific">Cyprideis torosa</name>
    <dbReference type="NCBI Taxonomy" id="163714"/>
    <lineage>
        <taxon>Eukaryota</taxon>
        <taxon>Metazoa</taxon>
        <taxon>Ecdysozoa</taxon>
        <taxon>Arthropoda</taxon>
        <taxon>Crustacea</taxon>
        <taxon>Oligostraca</taxon>
        <taxon>Ostracoda</taxon>
        <taxon>Podocopa</taxon>
        <taxon>Podocopida</taxon>
        <taxon>Cytherocopina</taxon>
        <taxon>Cytheroidea</taxon>
        <taxon>Cytherideidae</taxon>
        <taxon>Cyprideis</taxon>
    </lineage>
</organism>
<proteinExistence type="predicted"/>
<protein>
    <submittedName>
        <fullName evidence="2">Uncharacterized protein</fullName>
    </submittedName>
</protein>
<feature type="compositionally biased region" description="Low complexity" evidence="1">
    <location>
        <begin position="81"/>
        <end position="90"/>
    </location>
</feature>
<reference evidence="2" key="1">
    <citation type="submission" date="2020-11" db="EMBL/GenBank/DDBJ databases">
        <authorList>
            <person name="Tran Van P."/>
        </authorList>
    </citation>
    <scope>NUCLEOTIDE SEQUENCE</scope>
</reference>
<evidence type="ECO:0000256" key="1">
    <source>
        <dbReference type="SAM" id="MobiDB-lite"/>
    </source>
</evidence>
<feature type="region of interest" description="Disordered" evidence="1">
    <location>
        <begin position="209"/>
        <end position="230"/>
    </location>
</feature>
<feature type="region of interest" description="Disordered" evidence="1">
    <location>
        <begin position="1"/>
        <end position="42"/>
    </location>
</feature>
<feature type="region of interest" description="Disordered" evidence="1">
    <location>
        <begin position="147"/>
        <end position="166"/>
    </location>
</feature>